<sequence length="500" mass="53856">MNSGETVRAYHEWTSNSTGPIHRRPPRPAEYIQLDPDREPPPFKRYPDSELHPLPVTAPMPGPAATDALAGLTVPTEHPVDLTLLSRILRLSFGITRSSRRHGRTVNWRPASSAGNRHPLEAYVATGQIDGLAAGLYHYAPEAGALEQLLDGDQRSVVAGTADTPATQAFIILTGLPWRTAWKYAERGWRHVYWDAGTALANLLTLAEAHGLQARLHFGFDDQALNRFLDLDGRTEFPLLIVALGGSSTAHTHAAAARNQELPTPAEPPSAPIEFPLVTVAQQAGNLSGNSEVRKWRSTPAGDATHPCGAVEPAAHPHSGSIEELILRRVTTRRMDPVTVSQQLLSWAMQCATRPVSMDAVSTGHTLITPDLSVHGIADLTPGVYRYRNGQFKGLSLLTEPQARAQATGLCLDQTVAGNSAYTLFVTTDLESLLQSWGDRGYRMAQTEAGIVVGRLQLAAAAMGFGASGLTFFDDAVADAFTTHRSAMLACAVGVPLRHP</sequence>
<dbReference type="InterPro" id="IPR052544">
    <property type="entry name" value="Bacteriocin_Proc_Enz"/>
</dbReference>
<feature type="domain" description="Nitroreductase" evidence="2">
    <location>
        <begin position="326"/>
        <end position="477"/>
    </location>
</feature>
<dbReference type="CDD" id="cd02142">
    <property type="entry name" value="McbC_SagB-like_oxidoreductase"/>
    <property type="match status" value="1"/>
</dbReference>
<protein>
    <recommendedName>
        <fullName evidence="2">Nitroreductase domain-containing protein</fullName>
    </recommendedName>
</protein>
<dbReference type="Pfam" id="PF00881">
    <property type="entry name" value="Nitroreductase"/>
    <property type="match status" value="2"/>
</dbReference>
<evidence type="ECO:0000313" key="3">
    <source>
        <dbReference type="EMBL" id="GHI82613.1"/>
    </source>
</evidence>
<dbReference type="EMBL" id="BNED01000010">
    <property type="protein sequence ID" value="GHI82613.1"/>
    <property type="molecule type" value="Genomic_DNA"/>
</dbReference>
<proteinExistence type="predicted"/>
<name>A0ABQ3TQC8_9ACTN</name>
<dbReference type="PANTHER" id="PTHR43745:SF2">
    <property type="entry name" value="NITROREDUCTASE MJ1384-RELATED"/>
    <property type="match status" value="1"/>
</dbReference>
<gene>
    <name evidence="3" type="ORF">Sspor_81740</name>
</gene>
<dbReference type="PANTHER" id="PTHR43745">
    <property type="entry name" value="NITROREDUCTASE MJ1384-RELATED"/>
    <property type="match status" value="1"/>
</dbReference>
<dbReference type="Gene3D" id="3.40.109.10">
    <property type="entry name" value="NADH Oxidase"/>
    <property type="match status" value="2"/>
</dbReference>
<dbReference type="InterPro" id="IPR029479">
    <property type="entry name" value="Nitroreductase"/>
</dbReference>
<evidence type="ECO:0000313" key="4">
    <source>
        <dbReference type="Proteomes" id="UP000608522"/>
    </source>
</evidence>
<dbReference type="Proteomes" id="UP000608522">
    <property type="component" value="Unassembled WGS sequence"/>
</dbReference>
<evidence type="ECO:0000256" key="1">
    <source>
        <dbReference type="SAM" id="MobiDB-lite"/>
    </source>
</evidence>
<reference evidence="4" key="1">
    <citation type="submission" date="2023-07" db="EMBL/GenBank/DDBJ databases">
        <title>Whole genome shotgun sequence of Streptomyces spororaveus NBRC 15456.</title>
        <authorList>
            <person name="Komaki H."/>
            <person name="Tamura T."/>
        </authorList>
    </citation>
    <scope>NUCLEOTIDE SEQUENCE [LARGE SCALE GENOMIC DNA]</scope>
    <source>
        <strain evidence="4">NBRC 15456</strain>
    </source>
</reference>
<dbReference type="NCBIfam" id="TIGR03605">
    <property type="entry name" value="antibiot_sagB"/>
    <property type="match status" value="1"/>
</dbReference>
<feature type="compositionally biased region" description="Basic and acidic residues" evidence="1">
    <location>
        <begin position="35"/>
        <end position="50"/>
    </location>
</feature>
<comment type="caution">
    <text evidence="3">The sequence shown here is derived from an EMBL/GenBank/DDBJ whole genome shotgun (WGS) entry which is preliminary data.</text>
</comment>
<dbReference type="InterPro" id="IPR020051">
    <property type="entry name" value="SagB-type_dehydrogenase"/>
</dbReference>
<feature type="region of interest" description="Disordered" evidence="1">
    <location>
        <begin position="1"/>
        <end position="50"/>
    </location>
</feature>
<keyword evidence="4" id="KW-1185">Reference proteome</keyword>
<organism evidence="3 4">
    <name type="scientific">Streptomyces spororaveus</name>
    <dbReference type="NCBI Taxonomy" id="284039"/>
    <lineage>
        <taxon>Bacteria</taxon>
        <taxon>Bacillati</taxon>
        <taxon>Actinomycetota</taxon>
        <taxon>Actinomycetes</taxon>
        <taxon>Kitasatosporales</taxon>
        <taxon>Streptomycetaceae</taxon>
        <taxon>Streptomyces</taxon>
    </lineage>
</organism>
<dbReference type="InterPro" id="IPR000415">
    <property type="entry name" value="Nitroreductase-like"/>
</dbReference>
<accession>A0ABQ3TQC8</accession>
<feature type="domain" description="Nitroreductase" evidence="2">
    <location>
        <begin position="79"/>
        <end position="245"/>
    </location>
</feature>
<dbReference type="SUPFAM" id="SSF55469">
    <property type="entry name" value="FMN-dependent nitroreductase-like"/>
    <property type="match status" value="2"/>
</dbReference>
<evidence type="ECO:0000259" key="2">
    <source>
        <dbReference type="Pfam" id="PF00881"/>
    </source>
</evidence>
<dbReference type="RefSeq" id="WP_202204199.1">
    <property type="nucleotide sequence ID" value="NZ_BAAATO010000061.1"/>
</dbReference>